<reference evidence="2" key="1">
    <citation type="submission" date="2021-03" db="EMBL/GenBank/DDBJ databases">
        <title>Antimicrobial resistance genes in bacteria isolated from Japanese honey, and their potential for conferring macrolide and lincosamide resistance in the American foulbrood pathogen Paenibacillus larvae.</title>
        <authorList>
            <person name="Okamoto M."/>
            <person name="Kumagai M."/>
            <person name="Kanamori H."/>
            <person name="Takamatsu D."/>
        </authorList>
    </citation>
    <scope>NUCLEOTIDE SEQUENCE</scope>
    <source>
        <strain evidence="2">J43TS3</strain>
    </source>
</reference>
<dbReference type="InterPro" id="IPR046537">
    <property type="entry name" value="DUF6602"/>
</dbReference>
<dbReference type="Pfam" id="PF20247">
    <property type="entry name" value="DUF6602"/>
    <property type="match status" value="1"/>
</dbReference>
<evidence type="ECO:0000313" key="2">
    <source>
        <dbReference type="EMBL" id="GIO27467.1"/>
    </source>
</evidence>
<accession>A0A919X7M5</accession>
<organism evidence="2 3">
    <name type="scientific">Ornithinibacillus bavariensis</name>
    <dbReference type="NCBI Taxonomy" id="545502"/>
    <lineage>
        <taxon>Bacteria</taxon>
        <taxon>Bacillati</taxon>
        <taxon>Bacillota</taxon>
        <taxon>Bacilli</taxon>
        <taxon>Bacillales</taxon>
        <taxon>Bacillaceae</taxon>
        <taxon>Ornithinibacillus</taxon>
    </lineage>
</organism>
<dbReference type="EMBL" id="BORP01000003">
    <property type="protein sequence ID" value="GIO27467.1"/>
    <property type="molecule type" value="Genomic_DNA"/>
</dbReference>
<comment type="caution">
    <text evidence="2">The sequence shown here is derived from an EMBL/GenBank/DDBJ whole genome shotgun (WGS) entry which is preliminary data.</text>
</comment>
<feature type="domain" description="DUF6602" evidence="1">
    <location>
        <begin position="2"/>
        <end position="63"/>
    </location>
</feature>
<keyword evidence="3" id="KW-1185">Reference proteome</keyword>
<evidence type="ECO:0000313" key="3">
    <source>
        <dbReference type="Proteomes" id="UP000676917"/>
    </source>
</evidence>
<evidence type="ECO:0000259" key="1">
    <source>
        <dbReference type="Pfam" id="PF20247"/>
    </source>
</evidence>
<protein>
    <recommendedName>
        <fullName evidence="1">DUF6602 domain-containing protein</fullName>
    </recommendedName>
</protein>
<dbReference type="RefSeq" id="WP_212920934.1">
    <property type="nucleotide sequence ID" value="NZ_BORP01000003.1"/>
</dbReference>
<dbReference type="CDD" id="cd21173">
    <property type="entry name" value="NucC-like"/>
    <property type="match status" value="1"/>
</dbReference>
<sequence length="213" mass="24614">MNNEDAVSTQCDLVIYDRNYTPLFTDDLSQRFFPVETCIGIGEVKSVLSKKDLKRALNKLAKNKMLRDKQDEKGASIVQKSHVNEYGSGHGYDQLFSFLICEKLDFNTDNILQELDSFYEEGLPPKFKHNVILSLEDGLFTYYMKVNEKSMTVQYPVMFKNQYKNIHIQDKDVFVPFKSFLSYLYNSVQSATILVPDLVNYMGGCENQILSFE</sequence>
<dbReference type="Proteomes" id="UP000676917">
    <property type="component" value="Unassembled WGS sequence"/>
</dbReference>
<proteinExistence type="predicted"/>
<dbReference type="AlphaFoldDB" id="A0A919X7M5"/>
<name>A0A919X7M5_9BACI</name>
<gene>
    <name evidence="2" type="ORF">J43TS3_20780</name>
</gene>